<keyword evidence="4" id="KW-1003">Cell membrane</keyword>
<feature type="transmembrane region" description="Helical" evidence="11">
    <location>
        <begin position="123"/>
        <end position="145"/>
    </location>
</feature>
<dbReference type="Gene3D" id="1.20.1250.20">
    <property type="entry name" value="MFS general substrate transporter like domains"/>
    <property type="match status" value="2"/>
</dbReference>
<evidence type="ECO:0000256" key="1">
    <source>
        <dbReference type="ARBA" id="ARBA00004651"/>
    </source>
</evidence>
<feature type="transmembrane region" description="Helical" evidence="11">
    <location>
        <begin position="157"/>
        <end position="177"/>
    </location>
</feature>
<comment type="subcellular location">
    <subcellularLocation>
        <location evidence="1">Cell membrane</location>
        <topology evidence="1">Multi-pass membrane protein</topology>
    </subcellularLocation>
</comment>
<evidence type="ECO:0000256" key="4">
    <source>
        <dbReference type="ARBA" id="ARBA00022475"/>
    </source>
</evidence>
<evidence type="ECO:0000256" key="3">
    <source>
        <dbReference type="ARBA" id="ARBA00022448"/>
    </source>
</evidence>
<feature type="transmembrane region" description="Helical" evidence="11">
    <location>
        <begin position="309"/>
        <end position="328"/>
    </location>
</feature>
<evidence type="ECO:0000256" key="10">
    <source>
        <dbReference type="ARBA" id="ARBA00039918"/>
    </source>
</evidence>
<keyword evidence="14" id="KW-1185">Reference proteome</keyword>
<keyword evidence="5 11" id="KW-0812">Transmembrane</keyword>
<dbReference type="RefSeq" id="WP_093266443.1">
    <property type="nucleotide sequence ID" value="NZ_FNOK01000014.1"/>
</dbReference>
<evidence type="ECO:0000313" key="13">
    <source>
        <dbReference type="EMBL" id="SDX72036.1"/>
    </source>
</evidence>
<organism evidence="13 14">
    <name type="scientific">Saccharopolyspora shandongensis</name>
    <dbReference type="NCBI Taxonomy" id="418495"/>
    <lineage>
        <taxon>Bacteria</taxon>
        <taxon>Bacillati</taxon>
        <taxon>Actinomycetota</taxon>
        <taxon>Actinomycetes</taxon>
        <taxon>Pseudonocardiales</taxon>
        <taxon>Pseudonocardiaceae</taxon>
        <taxon>Saccharopolyspora</taxon>
    </lineage>
</organism>
<keyword evidence="6" id="KW-0769">Symport</keyword>
<comment type="function">
    <text evidence="9">May be a proton symporter involved in the uptake of osmolytes such as proline and glycine betaine.</text>
</comment>
<keyword evidence="8 11" id="KW-0472">Membrane</keyword>
<evidence type="ECO:0000256" key="6">
    <source>
        <dbReference type="ARBA" id="ARBA00022847"/>
    </source>
</evidence>
<feature type="transmembrane region" description="Helical" evidence="11">
    <location>
        <begin position="189"/>
        <end position="208"/>
    </location>
</feature>
<dbReference type="Proteomes" id="UP000199529">
    <property type="component" value="Unassembled WGS sequence"/>
</dbReference>
<keyword evidence="7 11" id="KW-1133">Transmembrane helix</keyword>
<dbReference type="InterPro" id="IPR011701">
    <property type="entry name" value="MFS"/>
</dbReference>
<keyword evidence="3" id="KW-0813">Transport</keyword>
<dbReference type="OrthoDB" id="9066401at2"/>
<dbReference type="STRING" id="418495.SAMN05216215_101445"/>
<evidence type="ECO:0000313" key="14">
    <source>
        <dbReference type="Proteomes" id="UP000199529"/>
    </source>
</evidence>
<evidence type="ECO:0000256" key="2">
    <source>
        <dbReference type="ARBA" id="ARBA00008240"/>
    </source>
</evidence>
<dbReference type="PANTHER" id="PTHR43045">
    <property type="entry name" value="SHIKIMATE TRANSPORTER"/>
    <property type="match status" value="1"/>
</dbReference>
<sequence length="444" mass="46798">MSSNATARAGVPSASRTLTSSTIGSVIEWYDFTIYGTAAALIFNKLFFSNISPAAGTLAAFGTFAAGFIARPVGGFVAGHYGDRLGRKATLVMTLTLMGGATTLIGLLPTYQQIGIAAPALLVLLRLVQGFAVGGEWGGAVLMAVEHAPDGKRGRYGAWPQTGVSAGLLLGTGVFSLVSLLPEPQLISWGWRIPFLVSIVLALVGLYIRFRITESESFVAATESGGASRRPLVEVLRTHPKQILIAIGVRFAEGGNYYVFTVFILTYITQQLDLPRQAGLTGVMLAAALNIAALPLWGALSDRVGRRPVFIGGALFMAAYAWPFFWLIDTRSPALIALALAIALAVPHGAVFAPIAAFYTELFEPRVRYSGVSIGYQMGSVLLGGFTPLLATSLILWSDGASWSVAALVAAGALIAAASMFVAPETFRRSLAAPRNAPERRVGA</sequence>
<feature type="transmembrane region" description="Helical" evidence="11">
    <location>
        <begin position="334"/>
        <end position="359"/>
    </location>
</feature>
<dbReference type="InterPro" id="IPR036259">
    <property type="entry name" value="MFS_trans_sf"/>
</dbReference>
<dbReference type="PROSITE" id="PS50850">
    <property type="entry name" value="MFS"/>
    <property type="match status" value="1"/>
</dbReference>
<reference evidence="14" key="1">
    <citation type="submission" date="2016-10" db="EMBL/GenBank/DDBJ databases">
        <authorList>
            <person name="Varghese N."/>
            <person name="Submissions S."/>
        </authorList>
    </citation>
    <scope>NUCLEOTIDE SEQUENCE [LARGE SCALE GENOMIC DNA]</scope>
    <source>
        <strain evidence="14">CGMCC 4.3530</strain>
    </source>
</reference>
<evidence type="ECO:0000259" key="12">
    <source>
        <dbReference type="PROSITE" id="PS50850"/>
    </source>
</evidence>
<dbReference type="PANTHER" id="PTHR43045:SF1">
    <property type="entry name" value="SHIKIMATE TRANSPORTER"/>
    <property type="match status" value="1"/>
</dbReference>
<evidence type="ECO:0000256" key="11">
    <source>
        <dbReference type="SAM" id="Phobius"/>
    </source>
</evidence>
<feature type="transmembrane region" description="Helical" evidence="11">
    <location>
        <begin position="243"/>
        <end position="268"/>
    </location>
</feature>
<evidence type="ECO:0000256" key="5">
    <source>
        <dbReference type="ARBA" id="ARBA00022692"/>
    </source>
</evidence>
<dbReference type="AlphaFoldDB" id="A0A1H3E040"/>
<accession>A0A1H3E040</accession>
<gene>
    <name evidence="13" type="ORF">SAMN05216215_101445</name>
</gene>
<dbReference type="FunFam" id="1.20.1250.20:FF:000001">
    <property type="entry name" value="Dicarboxylate MFS transporter"/>
    <property type="match status" value="1"/>
</dbReference>
<dbReference type="GO" id="GO:0005886">
    <property type="term" value="C:plasma membrane"/>
    <property type="evidence" value="ECO:0007669"/>
    <property type="project" value="UniProtKB-SubCell"/>
</dbReference>
<feature type="domain" description="Major facilitator superfamily (MFS) profile" evidence="12">
    <location>
        <begin position="17"/>
        <end position="428"/>
    </location>
</feature>
<proteinExistence type="inferred from homology"/>
<feature type="transmembrane region" description="Helical" evidence="11">
    <location>
        <begin position="280"/>
        <end position="297"/>
    </location>
</feature>
<evidence type="ECO:0000256" key="7">
    <source>
        <dbReference type="ARBA" id="ARBA00022989"/>
    </source>
</evidence>
<dbReference type="EMBL" id="FNOK01000014">
    <property type="protein sequence ID" value="SDX72036.1"/>
    <property type="molecule type" value="Genomic_DNA"/>
</dbReference>
<dbReference type="InterPro" id="IPR020846">
    <property type="entry name" value="MFS_dom"/>
</dbReference>
<feature type="transmembrane region" description="Helical" evidence="11">
    <location>
        <begin position="91"/>
        <end position="111"/>
    </location>
</feature>
<dbReference type="CDD" id="cd17369">
    <property type="entry name" value="MFS_ShiA_like"/>
    <property type="match status" value="1"/>
</dbReference>
<name>A0A1H3E040_9PSEU</name>
<feature type="transmembrane region" description="Helical" evidence="11">
    <location>
        <begin position="51"/>
        <end position="70"/>
    </location>
</feature>
<feature type="transmembrane region" description="Helical" evidence="11">
    <location>
        <begin position="380"/>
        <end position="397"/>
    </location>
</feature>
<protein>
    <recommendedName>
        <fullName evidence="10">Putative proline/betaine transporter</fullName>
    </recommendedName>
</protein>
<dbReference type="GO" id="GO:0015293">
    <property type="term" value="F:symporter activity"/>
    <property type="evidence" value="ECO:0007669"/>
    <property type="project" value="UniProtKB-KW"/>
</dbReference>
<dbReference type="Pfam" id="PF07690">
    <property type="entry name" value="MFS_1"/>
    <property type="match status" value="1"/>
</dbReference>
<feature type="transmembrane region" description="Helical" evidence="11">
    <location>
        <begin position="403"/>
        <end position="423"/>
    </location>
</feature>
<comment type="similarity">
    <text evidence="2">Belongs to the major facilitator superfamily. Metabolite:H+ Symporter (MHS) family (TC 2.A.1.6) family.</text>
</comment>
<dbReference type="SUPFAM" id="SSF103473">
    <property type="entry name" value="MFS general substrate transporter"/>
    <property type="match status" value="1"/>
</dbReference>
<evidence type="ECO:0000256" key="8">
    <source>
        <dbReference type="ARBA" id="ARBA00023136"/>
    </source>
</evidence>
<evidence type="ECO:0000256" key="9">
    <source>
        <dbReference type="ARBA" id="ARBA00037295"/>
    </source>
</evidence>